<dbReference type="EMBL" id="OY288114">
    <property type="protein sequence ID" value="CAJ0861976.1"/>
    <property type="molecule type" value="Genomic_DNA"/>
</dbReference>
<evidence type="ECO:0000313" key="1">
    <source>
        <dbReference type="EMBL" id="CAJ0861976.1"/>
    </source>
</evidence>
<organism evidence="1">
    <name type="scientific">freshwater sediment metagenome</name>
    <dbReference type="NCBI Taxonomy" id="556182"/>
    <lineage>
        <taxon>unclassified sequences</taxon>
        <taxon>metagenomes</taxon>
        <taxon>ecological metagenomes</taxon>
    </lineage>
</organism>
<dbReference type="AlphaFoldDB" id="A0AA48M0Y6"/>
<reference evidence="1" key="1">
    <citation type="submission" date="2023-07" db="EMBL/GenBank/DDBJ databases">
        <authorList>
            <person name="Pelsma A.J. K."/>
        </authorList>
    </citation>
    <scope>NUCLEOTIDE SEQUENCE</scope>
</reference>
<proteinExistence type="predicted"/>
<accession>A0AA48M0Y6</accession>
<gene>
    <name evidence="1" type="ORF">AMST5_01446</name>
</gene>
<name>A0AA48M0Y6_9ZZZZ</name>
<protein>
    <submittedName>
        <fullName evidence="1">Uncharacterized protein</fullName>
    </submittedName>
</protein>
<sequence length="264" mass="29582">MTPDEIKQHQDKQLWAAVILQALEDATATISMADAHERRAAREWFKDAGKDFHEVCALAGMDHDAVRTAALQKIEEFDQHGKQRGRVVTFKGEKLTLKELSERTGVPVDTIRSRLSKGVRGDALGAPQRKTQTITFNGETRTVNEWARISGVSTATIGRRLREGLSAEEALTPGRQRRKPTQAQRLMFRSKLNPTNQQRAPCKISLKRRYAYAGQSKTLSQWATDRGINVHTLKTRLAQGWSIDRALTTPVKGKTSKQSERLAA</sequence>